<feature type="domain" description="AbiEi antitoxin N-terminal" evidence="1">
    <location>
        <begin position="14"/>
        <end position="66"/>
    </location>
</feature>
<gene>
    <name evidence="2" type="ORF">COX05_03350</name>
</gene>
<name>A0A2H0BFL1_UNCKA</name>
<accession>A0A2H0BFL1</accession>
<protein>
    <recommendedName>
        <fullName evidence="1">AbiEi antitoxin N-terminal domain-containing protein</fullName>
    </recommendedName>
</protein>
<sequence>MKQTILSTQQSALLEDLIVQHGQIVTSEQIYAQAKDVWGQPVAKNVVTRLTRNGWLIRVKRGLYAISDLSNRGFLSLSPYVVAHLLVRDSYVSFESALAYHGMFDQLTNKTISISQVQYKTVQLQSVEYSFVKVLDKWFLGWQNVSIDNTTVRMATAEKALIDMVQFHKSKYTVDLVVEKLAQYKSSLDMQKMTAYLRKMSLTTIKTFGFLFDLLEIDSGNLYNQVKLKGTHVMLSHDAKFNAKWRLYYDEYFDKYQSVK</sequence>
<proteinExistence type="predicted"/>
<evidence type="ECO:0000259" key="1">
    <source>
        <dbReference type="Pfam" id="PF13338"/>
    </source>
</evidence>
<dbReference type="EMBL" id="PCSU01000056">
    <property type="protein sequence ID" value="PIP56414.1"/>
    <property type="molecule type" value="Genomic_DNA"/>
</dbReference>
<dbReference type="AlphaFoldDB" id="A0A2H0BFL1"/>
<organism evidence="2 3">
    <name type="scientific">candidate division WWE3 bacterium CG22_combo_CG10-13_8_21_14_all_39_12</name>
    <dbReference type="NCBI Taxonomy" id="1975094"/>
    <lineage>
        <taxon>Bacteria</taxon>
        <taxon>Katanobacteria</taxon>
    </lineage>
</organism>
<dbReference type="Proteomes" id="UP000228495">
    <property type="component" value="Unassembled WGS sequence"/>
</dbReference>
<evidence type="ECO:0000313" key="3">
    <source>
        <dbReference type="Proteomes" id="UP000228495"/>
    </source>
</evidence>
<reference evidence="2 3" key="1">
    <citation type="submission" date="2017-09" db="EMBL/GenBank/DDBJ databases">
        <title>Depth-based differentiation of microbial function through sediment-hosted aquifers and enrichment of novel symbionts in the deep terrestrial subsurface.</title>
        <authorList>
            <person name="Probst A.J."/>
            <person name="Ladd B."/>
            <person name="Jarett J.K."/>
            <person name="Geller-Mcgrath D.E."/>
            <person name="Sieber C.M."/>
            <person name="Emerson J.B."/>
            <person name="Anantharaman K."/>
            <person name="Thomas B.C."/>
            <person name="Malmstrom R."/>
            <person name="Stieglmeier M."/>
            <person name="Klingl A."/>
            <person name="Woyke T."/>
            <person name="Ryan C.M."/>
            <person name="Banfield J.F."/>
        </authorList>
    </citation>
    <scope>NUCLEOTIDE SEQUENCE [LARGE SCALE GENOMIC DNA]</scope>
    <source>
        <strain evidence="2">CG22_combo_CG10-13_8_21_14_all_39_12</strain>
    </source>
</reference>
<dbReference type="Pfam" id="PF13338">
    <property type="entry name" value="AbiEi_4"/>
    <property type="match status" value="1"/>
</dbReference>
<dbReference type="Gene3D" id="3.90.56.20">
    <property type="entry name" value="replication protein C, winged helix domain"/>
    <property type="match status" value="1"/>
</dbReference>
<dbReference type="InterPro" id="IPR025159">
    <property type="entry name" value="AbiEi_N"/>
</dbReference>
<comment type="caution">
    <text evidence="2">The sequence shown here is derived from an EMBL/GenBank/DDBJ whole genome shotgun (WGS) entry which is preliminary data.</text>
</comment>
<evidence type="ECO:0000313" key="2">
    <source>
        <dbReference type="EMBL" id="PIP56414.1"/>
    </source>
</evidence>